<sequence length="117" mass="13006">FTNFYICFISNFSSVVHPLTSLLKDQPKSLSWSHAASKAFEELKKTFTTALLLAHPNPAKLFMVEVVASSTGVGVVLPQQLLPCAFFSRKPSSAEMNYDIGDKELLPIKLTFEVLRN</sequence>
<dbReference type="Gene3D" id="3.30.70.270">
    <property type="match status" value="1"/>
</dbReference>
<proteinExistence type="predicted"/>
<protein>
    <recommendedName>
        <fullName evidence="1">Reverse transcriptase/retrotransposon-derived protein RNase H-like domain-containing protein</fullName>
    </recommendedName>
</protein>
<feature type="non-terminal residue" evidence="2">
    <location>
        <position position="1"/>
    </location>
</feature>
<accession>A0ABD0R1A1</accession>
<dbReference type="InterPro" id="IPR043128">
    <property type="entry name" value="Rev_trsase/Diguanyl_cyclase"/>
</dbReference>
<reference evidence="2 3" key="1">
    <citation type="submission" date="2024-05" db="EMBL/GenBank/DDBJ databases">
        <title>Genome sequencing and assembly of Indian major carp, Cirrhinus mrigala (Hamilton, 1822).</title>
        <authorList>
            <person name="Mohindra V."/>
            <person name="Chowdhury L.M."/>
            <person name="Lal K."/>
            <person name="Jena J.K."/>
        </authorList>
    </citation>
    <scope>NUCLEOTIDE SEQUENCE [LARGE SCALE GENOMIC DNA]</scope>
    <source>
        <strain evidence="2">CM1030</strain>
        <tissue evidence="2">Blood</tissue>
    </source>
</reference>
<dbReference type="Pfam" id="PF17919">
    <property type="entry name" value="RT_RNaseH_2"/>
    <property type="match status" value="1"/>
</dbReference>
<dbReference type="InterPro" id="IPR041577">
    <property type="entry name" value="RT_RNaseH_2"/>
</dbReference>
<evidence type="ECO:0000259" key="1">
    <source>
        <dbReference type="Pfam" id="PF17919"/>
    </source>
</evidence>
<comment type="caution">
    <text evidence="2">The sequence shown here is derived from an EMBL/GenBank/DDBJ whole genome shotgun (WGS) entry which is preliminary data.</text>
</comment>
<dbReference type="EMBL" id="JAMKFB020000005">
    <property type="protein sequence ID" value="KAL0192189.1"/>
    <property type="molecule type" value="Genomic_DNA"/>
</dbReference>
<organism evidence="2 3">
    <name type="scientific">Cirrhinus mrigala</name>
    <name type="common">Mrigala</name>
    <dbReference type="NCBI Taxonomy" id="683832"/>
    <lineage>
        <taxon>Eukaryota</taxon>
        <taxon>Metazoa</taxon>
        <taxon>Chordata</taxon>
        <taxon>Craniata</taxon>
        <taxon>Vertebrata</taxon>
        <taxon>Euteleostomi</taxon>
        <taxon>Actinopterygii</taxon>
        <taxon>Neopterygii</taxon>
        <taxon>Teleostei</taxon>
        <taxon>Ostariophysi</taxon>
        <taxon>Cypriniformes</taxon>
        <taxon>Cyprinidae</taxon>
        <taxon>Labeoninae</taxon>
        <taxon>Labeonini</taxon>
        <taxon>Cirrhinus</taxon>
    </lineage>
</organism>
<dbReference type="AlphaFoldDB" id="A0ABD0R1A1"/>
<dbReference type="PANTHER" id="PTHR34072:SF42">
    <property type="entry name" value="INTEGRASE CATALYTIC DOMAIN-CONTAINING PROTEIN"/>
    <property type="match status" value="1"/>
</dbReference>
<gene>
    <name evidence="2" type="ORF">M9458_010485</name>
</gene>
<dbReference type="InterPro" id="IPR043502">
    <property type="entry name" value="DNA/RNA_pol_sf"/>
</dbReference>
<keyword evidence="3" id="KW-1185">Reference proteome</keyword>
<dbReference type="Proteomes" id="UP001529510">
    <property type="component" value="Unassembled WGS sequence"/>
</dbReference>
<evidence type="ECO:0000313" key="3">
    <source>
        <dbReference type="Proteomes" id="UP001529510"/>
    </source>
</evidence>
<dbReference type="SUPFAM" id="SSF56672">
    <property type="entry name" value="DNA/RNA polymerases"/>
    <property type="match status" value="1"/>
</dbReference>
<feature type="domain" description="Reverse transcriptase/retrotransposon-derived protein RNase H-like" evidence="1">
    <location>
        <begin position="32"/>
        <end position="116"/>
    </location>
</feature>
<dbReference type="PANTHER" id="PTHR34072">
    <property type="entry name" value="ENZYMATIC POLYPROTEIN-RELATED"/>
    <property type="match status" value="1"/>
</dbReference>
<evidence type="ECO:0000313" key="2">
    <source>
        <dbReference type="EMBL" id="KAL0192189.1"/>
    </source>
</evidence>
<name>A0ABD0R1A1_CIRMR</name>